<dbReference type="AlphaFoldDB" id="U6SLV8"/>
<name>U6SLV8_9BACI</name>
<keyword evidence="3" id="KW-1185">Reference proteome</keyword>
<reference evidence="2 3" key="1">
    <citation type="journal article" date="2013" name="Genome Announc.">
        <title>Genome Sequence of the Extreme Obligate Alkaliphile Bacillus marmarensis Strain DSM 21297.</title>
        <authorList>
            <person name="Wernick D.G."/>
            <person name="Choi K.Y."/>
            <person name="Tat C.A."/>
            <person name="Lafontaine Rivera J.G."/>
            <person name="Liao J.C."/>
        </authorList>
    </citation>
    <scope>NUCLEOTIDE SEQUENCE [LARGE SCALE GENOMIC DNA]</scope>
    <source>
        <strain evidence="2 3">DSM 21297</strain>
    </source>
</reference>
<gene>
    <name evidence="2" type="ORF">A33I_14925</name>
</gene>
<organism evidence="2 3">
    <name type="scientific">Alkalihalophilus marmarensis DSM 21297</name>
    <dbReference type="NCBI Taxonomy" id="1188261"/>
    <lineage>
        <taxon>Bacteria</taxon>
        <taxon>Bacillati</taxon>
        <taxon>Bacillota</taxon>
        <taxon>Bacilli</taxon>
        <taxon>Bacillales</taxon>
        <taxon>Bacillaceae</taxon>
        <taxon>Alkalihalophilus</taxon>
    </lineage>
</organism>
<accession>U6SLV8</accession>
<evidence type="ECO:0000313" key="3">
    <source>
        <dbReference type="Proteomes" id="UP000017170"/>
    </source>
</evidence>
<dbReference type="EMBL" id="ATAE01000032">
    <property type="protein sequence ID" value="ERN52719.1"/>
    <property type="molecule type" value="Genomic_DNA"/>
</dbReference>
<dbReference type="RefSeq" id="WP_022628596.1">
    <property type="nucleotide sequence ID" value="NZ_ATAE01000032.1"/>
</dbReference>
<comment type="caution">
    <text evidence="2">The sequence shown here is derived from an EMBL/GenBank/DDBJ whole genome shotgun (WGS) entry which is preliminary data.</text>
</comment>
<evidence type="ECO:0000313" key="2">
    <source>
        <dbReference type="EMBL" id="ERN52719.1"/>
    </source>
</evidence>
<protein>
    <submittedName>
        <fullName evidence="2">Uncharacterized protein</fullName>
    </submittedName>
</protein>
<proteinExistence type="predicted"/>
<feature type="compositionally biased region" description="Basic and acidic residues" evidence="1">
    <location>
        <begin position="58"/>
        <end position="71"/>
    </location>
</feature>
<dbReference type="PATRIC" id="fig|1188261.3.peg.2404"/>
<dbReference type="Proteomes" id="UP000017170">
    <property type="component" value="Unassembled WGS sequence"/>
</dbReference>
<sequence>MNMKRTLVASVVAGVASATTILLKDEERREKAKRQLKQMYTKVTKQRAENQNGQTEIKAGHPDPYDVDDNKMVNEGALYSVQRYNEKQQQNQY</sequence>
<feature type="region of interest" description="Disordered" evidence="1">
    <location>
        <begin position="44"/>
        <end position="71"/>
    </location>
</feature>
<evidence type="ECO:0000256" key="1">
    <source>
        <dbReference type="SAM" id="MobiDB-lite"/>
    </source>
</evidence>